<proteinExistence type="predicted"/>
<sequence length="173" mass="18830">MTFNETHIEFEASIAELEAEIEELADELEGLDEDNPLYPQKAQRRADLATQRKGAVWACPGRGEDADVHEDDDFPMWNEPVDGVTLGAVRAGAMDSITSEVVDNGGEGSEILLVADGSVKAPYVGDDMTDKQEAGAVGDLHPWYREWCAARINELLDPESGNEKHSSGSPKET</sequence>
<evidence type="ECO:0000256" key="1">
    <source>
        <dbReference type="SAM" id="Coils"/>
    </source>
</evidence>
<comment type="caution">
    <text evidence="2">The sequence shown here is derived from an EMBL/GenBank/DDBJ whole genome shotgun (WGS) entry which is preliminary data.</text>
</comment>
<organism evidence="2 3">
    <name type="scientific">Haloarcula argentinensis</name>
    <dbReference type="NCBI Taxonomy" id="43776"/>
    <lineage>
        <taxon>Archaea</taxon>
        <taxon>Methanobacteriati</taxon>
        <taxon>Methanobacteriota</taxon>
        <taxon>Stenosarchaea group</taxon>
        <taxon>Halobacteria</taxon>
        <taxon>Halobacteriales</taxon>
        <taxon>Haloarculaceae</taxon>
        <taxon>Haloarcula</taxon>
    </lineage>
</organism>
<reference evidence="2 3" key="1">
    <citation type="submission" date="2022-06" db="EMBL/GenBank/DDBJ databases">
        <title>Haloarcula sp. a new haloarchaeum isolate from saline soil.</title>
        <authorList>
            <person name="Strakova D."/>
            <person name="Galisteo C."/>
            <person name="Sanchez-Porro C."/>
            <person name="Ventosa A."/>
        </authorList>
    </citation>
    <scope>NUCLEOTIDE SEQUENCE [LARGE SCALE GENOMIC DNA]</scope>
    <source>
        <strain evidence="2 3">JCM 15760</strain>
    </source>
</reference>
<feature type="coiled-coil region" evidence="1">
    <location>
        <begin position="7"/>
        <end position="34"/>
    </location>
</feature>
<protein>
    <submittedName>
        <fullName evidence="2">Uncharacterized protein</fullName>
    </submittedName>
</protein>
<accession>A0ABU2F636</accession>
<keyword evidence="1" id="KW-0175">Coiled coil</keyword>
<keyword evidence="3" id="KW-1185">Reference proteome</keyword>
<evidence type="ECO:0000313" key="3">
    <source>
        <dbReference type="Proteomes" id="UP001248536"/>
    </source>
</evidence>
<gene>
    <name evidence="2" type="ORF">NC662_20220</name>
</gene>
<evidence type="ECO:0000313" key="2">
    <source>
        <dbReference type="EMBL" id="MDS0256027.1"/>
    </source>
</evidence>
<dbReference type="RefSeq" id="WP_311241386.1">
    <property type="nucleotide sequence ID" value="NZ_BAABDY010000009.1"/>
</dbReference>
<dbReference type="EMBL" id="JAMQCP010000007">
    <property type="protein sequence ID" value="MDS0256027.1"/>
    <property type="molecule type" value="Genomic_DNA"/>
</dbReference>
<dbReference type="Proteomes" id="UP001248536">
    <property type="component" value="Unassembled WGS sequence"/>
</dbReference>
<name>A0ABU2F636_HALAR</name>